<dbReference type="InterPro" id="IPR006464">
    <property type="entry name" value="AcTrfase_RimI/Ard1"/>
</dbReference>
<comment type="function">
    <text evidence="5">Acetylates the N-terminal alanine of ribosomal protein bS18.</text>
</comment>
<dbReference type="GO" id="GO:0008999">
    <property type="term" value="F:protein-N-terminal-alanine acetyltransferase activity"/>
    <property type="evidence" value="ECO:0007669"/>
    <property type="project" value="UniProtKB-EC"/>
</dbReference>
<keyword evidence="8" id="KW-1185">Reference proteome</keyword>
<evidence type="ECO:0000313" key="8">
    <source>
        <dbReference type="Proteomes" id="UP001430290"/>
    </source>
</evidence>
<dbReference type="NCBIfam" id="TIGR01575">
    <property type="entry name" value="rimI"/>
    <property type="match status" value="1"/>
</dbReference>
<dbReference type="InterPro" id="IPR050680">
    <property type="entry name" value="YpeA/RimI_acetyltransf"/>
</dbReference>
<evidence type="ECO:0000313" key="7">
    <source>
        <dbReference type="EMBL" id="MBZ4184864.1"/>
    </source>
</evidence>
<dbReference type="HAMAP" id="MF_02210">
    <property type="entry name" value="RimI"/>
    <property type="match status" value="1"/>
</dbReference>
<dbReference type="Proteomes" id="UP001430290">
    <property type="component" value="Unassembled WGS sequence"/>
</dbReference>
<feature type="active site" description="Proton acceptor" evidence="5">
    <location>
        <position position="115"/>
    </location>
</feature>
<evidence type="ECO:0000256" key="2">
    <source>
        <dbReference type="ARBA" id="ARBA00022490"/>
    </source>
</evidence>
<dbReference type="EC" id="2.3.1.266" evidence="5"/>
<dbReference type="PANTHER" id="PTHR43420:SF44">
    <property type="entry name" value="ACETYLTRANSFERASE YPEA"/>
    <property type="match status" value="1"/>
</dbReference>
<keyword evidence="4 5" id="KW-0012">Acyltransferase</keyword>
<keyword evidence="7" id="KW-0689">Ribosomal protein</keyword>
<dbReference type="SUPFAM" id="SSF55729">
    <property type="entry name" value="Acyl-CoA N-acyltransferases (Nat)"/>
    <property type="match status" value="1"/>
</dbReference>
<gene>
    <name evidence="5 7" type="primary">rimI</name>
    <name evidence="7" type="ORF">K7B09_00815</name>
</gene>
<dbReference type="Gene3D" id="3.40.630.30">
    <property type="match status" value="1"/>
</dbReference>
<comment type="similarity">
    <text evidence="1 5">Belongs to the acetyltransferase family. RimI subfamily.</text>
</comment>
<evidence type="ECO:0000256" key="4">
    <source>
        <dbReference type="ARBA" id="ARBA00023315"/>
    </source>
</evidence>
<evidence type="ECO:0000256" key="3">
    <source>
        <dbReference type="ARBA" id="ARBA00022679"/>
    </source>
</evidence>
<sequence length="161" mass="18055">MSQVRACDDVTSICLRPMRESDLDAVMDIELRAYPFPWSRGIFRDCLHSNYALWLQERADGAILGYGVLSIAADEAHVLNLCTTPGSEGRGLGQRMLQALLKIARGHAVQRVFLEVRPSNTRAIALYERSGFNEIGRRPRYYPAANNGREDAIVMAMELLN</sequence>
<dbReference type="InterPro" id="IPR000182">
    <property type="entry name" value="GNAT_dom"/>
</dbReference>
<dbReference type="Pfam" id="PF00583">
    <property type="entry name" value="Acetyltransf_1"/>
    <property type="match status" value="1"/>
</dbReference>
<dbReference type="PANTHER" id="PTHR43420">
    <property type="entry name" value="ACETYLTRANSFERASE"/>
    <property type="match status" value="1"/>
</dbReference>
<comment type="catalytic activity">
    <reaction evidence="5">
        <text>N-terminal L-alanyl-[ribosomal protein bS18] + acetyl-CoA = N-terminal N(alpha)-acetyl-L-alanyl-[ribosomal protein bS18] + CoA + H(+)</text>
        <dbReference type="Rhea" id="RHEA:43756"/>
        <dbReference type="Rhea" id="RHEA-COMP:10676"/>
        <dbReference type="Rhea" id="RHEA-COMP:10677"/>
        <dbReference type="ChEBI" id="CHEBI:15378"/>
        <dbReference type="ChEBI" id="CHEBI:57287"/>
        <dbReference type="ChEBI" id="CHEBI:57288"/>
        <dbReference type="ChEBI" id="CHEBI:64718"/>
        <dbReference type="ChEBI" id="CHEBI:83683"/>
        <dbReference type="EC" id="2.3.1.266"/>
    </reaction>
</comment>
<dbReference type="RefSeq" id="WP_223625662.1">
    <property type="nucleotide sequence ID" value="NZ_JAIQDJ010000001.1"/>
</dbReference>
<keyword evidence="2 5" id="KW-0963">Cytoplasm</keyword>
<dbReference type="InterPro" id="IPR016181">
    <property type="entry name" value="Acyl_CoA_acyltransferase"/>
</dbReference>
<reference evidence="7" key="1">
    <citation type="submission" date="2021-09" db="EMBL/GenBank/DDBJ databases">
        <authorList>
            <person name="Wu T."/>
            <person name="Guo S.Z."/>
        </authorList>
    </citation>
    <scope>NUCLEOTIDE SEQUENCE</scope>
    <source>
        <strain evidence="7">RSS-23</strain>
    </source>
</reference>
<evidence type="ECO:0000259" key="6">
    <source>
        <dbReference type="PROSITE" id="PS51186"/>
    </source>
</evidence>
<name>A0ABS7TAI5_9GAMM</name>
<comment type="subcellular location">
    <subcellularLocation>
        <location evidence="5">Cytoplasm</location>
    </subcellularLocation>
</comment>
<feature type="domain" description="N-acetyltransferase" evidence="6">
    <location>
        <begin position="13"/>
        <end position="160"/>
    </location>
</feature>
<protein>
    <recommendedName>
        <fullName evidence="5">[Ribosomal protein bS18]-alanine N-acetyltransferase</fullName>
        <ecNumber evidence="5">2.3.1.266</ecNumber>
    </recommendedName>
</protein>
<evidence type="ECO:0000256" key="1">
    <source>
        <dbReference type="ARBA" id="ARBA00005395"/>
    </source>
</evidence>
<dbReference type="EMBL" id="JAIQDJ010000001">
    <property type="protein sequence ID" value="MBZ4184864.1"/>
    <property type="molecule type" value="Genomic_DNA"/>
</dbReference>
<keyword evidence="7" id="KW-0687">Ribonucleoprotein</keyword>
<organism evidence="7 8">
    <name type="scientific">Thermomonas beijingensis</name>
    <dbReference type="NCBI Taxonomy" id="2872701"/>
    <lineage>
        <taxon>Bacteria</taxon>
        <taxon>Pseudomonadati</taxon>
        <taxon>Pseudomonadota</taxon>
        <taxon>Gammaproteobacteria</taxon>
        <taxon>Lysobacterales</taxon>
        <taxon>Lysobacteraceae</taxon>
        <taxon>Thermomonas</taxon>
    </lineage>
</organism>
<dbReference type="InterPro" id="IPR043690">
    <property type="entry name" value="RimI"/>
</dbReference>
<feature type="binding site" evidence="5">
    <location>
        <position position="120"/>
    </location>
    <ligand>
        <name>acetyl-CoA</name>
        <dbReference type="ChEBI" id="CHEBI:57288"/>
    </ligand>
</feature>
<dbReference type="GO" id="GO:0005840">
    <property type="term" value="C:ribosome"/>
    <property type="evidence" value="ECO:0007669"/>
    <property type="project" value="UniProtKB-KW"/>
</dbReference>
<evidence type="ECO:0000256" key="5">
    <source>
        <dbReference type="HAMAP-Rule" id="MF_02210"/>
    </source>
</evidence>
<comment type="caution">
    <text evidence="5">Lacks conserved residue(s) required for the propagation of feature annotation.</text>
</comment>
<dbReference type="PROSITE" id="PS51186">
    <property type="entry name" value="GNAT"/>
    <property type="match status" value="1"/>
</dbReference>
<keyword evidence="3 5" id="KW-0808">Transferase</keyword>
<feature type="active site" description="Proton donor" evidence="5">
    <location>
        <position position="127"/>
    </location>
</feature>
<comment type="caution">
    <text evidence="7">The sequence shown here is derived from an EMBL/GenBank/DDBJ whole genome shotgun (WGS) entry which is preliminary data.</text>
</comment>
<accession>A0ABS7TAI5</accession>
<proteinExistence type="inferred from homology"/>